<dbReference type="EMBL" id="LRGB01000868">
    <property type="protein sequence ID" value="KZS15645.1"/>
    <property type="molecule type" value="Genomic_DNA"/>
</dbReference>
<organism evidence="1 2">
    <name type="scientific">Daphnia magna</name>
    <dbReference type="NCBI Taxonomy" id="35525"/>
    <lineage>
        <taxon>Eukaryota</taxon>
        <taxon>Metazoa</taxon>
        <taxon>Ecdysozoa</taxon>
        <taxon>Arthropoda</taxon>
        <taxon>Crustacea</taxon>
        <taxon>Branchiopoda</taxon>
        <taxon>Diplostraca</taxon>
        <taxon>Cladocera</taxon>
        <taxon>Anomopoda</taxon>
        <taxon>Daphniidae</taxon>
        <taxon>Daphnia</taxon>
    </lineage>
</organism>
<gene>
    <name evidence="1" type="ORF">APZ42_018864</name>
</gene>
<evidence type="ECO:0000313" key="2">
    <source>
        <dbReference type="Proteomes" id="UP000076858"/>
    </source>
</evidence>
<comment type="caution">
    <text evidence="1">The sequence shown here is derived from an EMBL/GenBank/DDBJ whole genome shotgun (WGS) entry which is preliminary data.</text>
</comment>
<name>A0A164YV89_9CRUS</name>
<protein>
    <submittedName>
        <fullName evidence="1">Uncharacterized protein</fullName>
    </submittedName>
</protein>
<sequence>MCTKTNPRNFRVVISFASVTLLVESATFQQQKIK</sequence>
<keyword evidence="2" id="KW-1185">Reference proteome</keyword>
<accession>A0A164YV89</accession>
<dbReference type="AlphaFoldDB" id="A0A164YV89"/>
<dbReference type="Proteomes" id="UP000076858">
    <property type="component" value="Unassembled WGS sequence"/>
</dbReference>
<proteinExistence type="predicted"/>
<evidence type="ECO:0000313" key="1">
    <source>
        <dbReference type="EMBL" id="KZS15645.1"/>
    </source>
</evidence>
<reference evidence="1 2" key="1">
    <citation type="submission" date="2016-03" db="EMBL/GenBank/DDBJ databases">
        <title>EvidentialGene: Evidence-directed Construction of Genes on Genomes.</title>
        <authorList>
            <person name="Gilbert D.G."/>
            <person name="Choi J.-H."/>
            <person name="Mockaitis K."/>
            <person name="Colbourne J."/>
            <person name="Pfrender M."/>
        </authorList>
    </citation>
    <scope>NUCLEOTIDE SEQUENCE [LARGE SCALE GENOMIC DNA]</scope>
    <source>
        <strain evidence="1 2">Xinb3</strain>
        <tissue evidence="1">Complete organism</tissue>
    </source>
</reference>